<keyword evidence="4" id="KW-0560">Oxidoreductase</keyword>
<dbReference type="RefSeq" id="WP_213215386.1">
    <property type="nucleotide sequence ID" value="NZ_QTKU01000001.1"/>
</dbReference>
<evidence type="ECO:0000256" key="4">
    <source>
        <dbReference type="ARBA" id="ARBA00023002"/>
    </source>
</evidence>
<evidence type="ECO:0000256" key="7">
    <source>
        <dbReference type="PIRSR" id="PIRSR601273-2"/>
    </source>
</evidence>
<comment type="caution">
    <text evidence="9">The sequence shown here is derived from an EMBL/GenBank/DDBJ whole genome shotgun (WGS) entry which is preliminary data.</text>
</comment>
<dbReference type="InterPro" id="IPR019774">
    <property type="entry name" value="Aromatic-AA_hydroxylase_C"/>
</dbReference>
<evidence type="ECO:0000313" key="10">
    <source>
        <dbReference type="Proteomes" id="UP000705379"/>
    </source>
</evidence>
<evidence type="ECO:0000256" key="6">
    <source>
        <dbReference type="ARBA" id="ARBA00023033"/>
    </source>
</evidence>
<dbReference type="GO" id="GO:0016714">
    <property type="term" value="F:oxidoreductase activity, acting on paired donors, with incorporation or reduction of molecular oxygen, reduced pteridine as one donor, and incorporation of one atom of oxygen"/>
    <property type="evidence" value="ECO:0007669"/>
    <property type="project" value="InterPro"/>
</dbReference>
<sequence>MAKTSAYTAKTPGTDGRITYSSSEDLVWRDLYAQQEPNIRKWSAPEYIAGFDRLALPSDRVPQCTEISEVLGSLTGWRVEPVPALIGFSRFFAMLADRTFPAASFIRSREDFNYIKEPDIFHEIFGHTPLLTDERFANFSKAIGEAGAKLEPRDFSWLIRLYWFTIEFGLTRKDATYKALGSGLASSPTELPYSVESPDALRRPFDVIDILRTPYRIDIHQPVYFVLDKVDDLFEAAERDLVADIRTAQSKGLFAPLYPEKQEA</sequence>
<organism evidence="9 10">
    <name type="scientific">Roseibium polysiphoniae</name>
    <dbReference type="NCBI Taxonomy" id="2571221"/>
    <lineage>
        <taxon>Bacteria</taxon>
        <taxon>Pseudomonadati</taxon>
        <taxon>Pseudomonadota</taxon>
        <taxon>Alphaproteobacteria</taxon>
        <taxon>Hyphomicrobiales</taxon>
        <taxon>Stappiaceae</taxon>
        <taxon>Roseibium</taxon>
    </lineage>
</organism>
<dbReference type="GO" id="GO:0009072">
    <property type="term" value="P:aromatic amino acid metabolic process"/>
    <property type="evidence" value="ECO:0007669"/>
    <property type="project" value="InterPro"/>
</dbReference>
<dbReference type="Proteomes" id="UP000705379">
    <property type="component" value="Unassembled WGS sequence"/>
</dbReference>
<gene>
    <name evidence="9" type="ORF">DYI23_06255</name>
</gene>
<evidence type="ECO:0000313" key="9">
    <source>
        <dbReference type="EMBL" id="MBS8259815.1"/>
    </source>
</evidence>
<dbReference type="InterPro" id="IPR001273">
    <property type="entry name" value="ArAA_hydroxylase"/>
</dbReference>
<evidence type="ECO:0000256" key="5">
    <source>
        <dbReference type="ARBA" id="ARBA00023004"/>
    </source>
</evidence>
<protein>
    <submittedName>
        <fullName evidence="9">Phenylalanine 4-monooxygenase</fullName>
    </submittedName>
</protein>
<proteinExistence type="inferred from homology"/>
<reference evidence="9" key="1">
    <citation type="submission" date="2018-08" db="EMBL/GenBank/DDBJ databases">
        <authorList>
            <person name="Jin W."/>
            <person name="Wang H."/>
            <person name="Yang Y."/>
            <person name="Li M."/>
            <person name="Liu J."/>
        </authorList>
    </citation>
    <scope>NUCLEOTIDE SEQUENCE</scope>
    <source>
        <strain evidence="9">AESS21</strain>
    </source>
</reference>
<dbReference type="PANTHER" id="PTHR11473">
    <property type="entry name" value="AROMATIC AMINO ACID HYDROXYLASE"/>
    <property type="match status" value="1"/>
</dbReference>
<accession>A0A944CAR1</accession>
<dbReference type="PRINTS" id="PR00372">
    <property type="entry name" value="FYWHYDRXLASE"/>
</dbReference>
<dbReference type="SUPFAM" id="SSF56534">
    <property type="entry name" value="Aromatic aminoacid monoxygenases, catalytic and oligomerization domains"/>
    <property type="match status" value="1"/>
</dbReference>
<evidence type="ECO:0000256" key="3">
    <source>
        <dbReference type="ARBA" id="ARBA00022723"/>
    </source>
</evidence>
<comment type="cofactor">
    <cofactor evidence="1 7">
        <name>Fe(2+)</name>
        <dbReference type="ChEBI" id="CHEBI:29033"/>
    </cofactor>
</comment>
<comment type="similarity">
    <text evidence="2">Belongs to the biopterin-dependent aromatic amino acid hydroxylase family.</text>
</comment>
<feature type="binding site" evidence="7">
    <location>
        <position position="167"/>
    </location>
    <ligand>
        <name>Fe cation</name>
        <dbReference type="ChEBI" id="CHEBI:24875"/>
    </ligand>
</feature>
<name>A0A944CAR1_9HYPH</name>
<dbReference type="EMBL" id="QTKU01000001">
    <property type="protein sequence ID" value="MBS8259815.1"/>
    <property type="molecule type" value="Genomic_DNA"/>
</dbReference>
<feature type="domain" description="Biopterin-dependent aromatic amino acid hydroxylase family profile" evidence="8">
    <location>
        <begin position="1"/>
        <end position="264"/>
    </location>
</feature>
<evidence type="ECO:0000259" key="8">
    <source>
        <dbReference type="PROSITE" id="PS51410"/>
    </source>
</evidence>
<evidence type="ECO:0000256" key="2">
    <source>
        <dbReference type="ARBA" id="ARBA00009712"/>
    </source>
</evidence>
<dbReference type="InterPro" id="IPR036329">
    <property type="entry name" value="Aro-AA_hydroxylase_C_sf"/>
</dbReference>
<dbReference type="AlphaFoldDB" id="A0A944CAR1"/>
<reference evidence="9" key="2">
    <citation type="journal article" date="2021" name="Microorganisms">
        <title>Bacterial Dimethylsulfoniopropionate Biosynthesis in the East China Sea.</title>
        <authorList>
            <person name="Liu J."/>
            <person name="Zhang Y."/>
            <person name="Liu J."/>
            <person name="Zhong H."/>
            <person name="Williams B.T."/>
            <person name="Zheng Y."/>
            <person name="Curson A.R.J."/>
            <person name="Sun C."/>
            <person name="Sun H."/>
            <person name="Song D."/>
            <person name="Wagner Mackenzie B."/>
            <person name="Bermejo Martinez A."/>
            <person name="Todd J.D."/>
            <person name="Zhang X.H."/>
        </authorList>
    </citation>
    <scope>NUCLEOTIDE SEQUENCE</scope>
    <source>
        <strain evidence="9">AESS21</strain>
    </source>
</reference>
<keyword evidence="6" id="KW-0503">Monooxygenase</keyword>
<dbReference type="InterPro" id="IPR036951">
    <property type="entry name" value="ArAA_hydroxylase_sf"/>
</dbReference>
<dbReference type="PROSITE" id="PS51410">
    <property type="entry name" value="BH4_AAA_HYDROXYL_2"/>
    <property type="match status" value="1"/>
</dbReference>
<keyword evidence="5 7" id="KW-0408">Iron</keyword>
<feature type="binding site" evidence="7">
    <location>
        <position position="127"/>
    </location>
    <ligand>
        <name>Fe cation</name>
        <dbReference type="ChEBI" id="CHEBI:24875"/>
    </ligand>
</feature>
<evidence type="ECO:0000256" key="1">
    <source>
        <dbReference type="ARBA" id="ARBA00001954"/>
    </source>
</evidence>
<keyword evidence="3 7" id="KW-0479">Metal-binding</keyword>
<dbReference type="GO" id="GO:0005506">
    <property type="term" value="F:iron ion binding"/>
    <property type="evidence" value="ECO:0007669"/>
    <property type="project" value="InterPro"/>
</dbReference>
<dbReference type="PANTHER" id="PTHR11473:SF24">
    <property type="entry name" value="PHENYLALANINE-4-HYDROXYLASE"/>
    <property type="match status" value="1"/>
</dbReference>
<dbReference type="Pfam" id="PF00351">
    <property type="entry name" value="Biopterin_H"/>
    <property type="match status" value="1"/>
</dbReference>
<feature type="binding site" evidence="7">
    <location>
        <position position="122"/>
    </location>
    <ligand>
        <name>Fe cation</name>
        <dbReference type="ChEBI" id="CHEBI:24875"/>
    </ligand>
</feature>
<dbReference type="Gene3D" id="1.10.800.10">
    <property type="entry name" value="Aromatic amino acid hydroxylase"/>
    <property type="match status" value="1"/>
</dbReference>